<keyword evidence="3" id="KW-1185">Reference proteome</keyword>
<proteinExistence type="predicted"/>
<dbReference type="Proteomes" id="UP000242715">
    <property type="component" value="Unassembled WGS sequence"/>
</dbReference>
<protein>
    <submittedName>
        <fullName evidence="2">Uncharacterized protein</fullName>
    </submittedName>
</protein>
<reference evidence="3" key="1">
    <citation type="journal article" date="2017" name="Front. Plant Sci.">
        <title>Climate Clever Clovers: New Paradigm to Reduce the Environmental Footprint of Ruminants by Breeding Low Methanogenic Forages Utilizing Haplotype Variation.</title>
        <authorList>
            <person name="Kaur P."/>
            <person name="Appels R."/>
            <person name="Bayer P.E."/>
            <person name="Keeble-Gagnere G."/>
            <person name="Wang J."/>
            <person name="Hirakawa H."/>
            <person name="Shirasawa K."/>
            <person name="Vercoe P."/>
            <person name="Stefanova K."/>
            <person name="Durmic Z."/>
            <person name="Nichols P."/>
            <person name="Revell C."/>
            <person name="Isobe S.N."/>
            <person name="Edwards D."/>
            <person name="Erskine W."/>
        </authorList>
    </citation>
    <scope>NUCLEOTIDE SEQUENCE [LARGE SCALE GENOMIC DNA]</scope>
    <source>
        <strain evidence="3">cv. Daliak</strain>
    </source>
</reference>
<dbReference type="Pfam" id="PF03004">
    <property type="entry name" value="Transposase_24"/>
    <property type="match status" value="1"/>
</dbReference>
<organism evidence="2 3">
    <name type="scientific">Trifolium subterraneum</name>
    <name type="common">Subterranean clover</name>
    <dbReference type="NCBI Taxonomy" id="3900"/>
    <lineage>
        <taxon>Eukaryota</taxon>
        <taxon>Viridiplantae</taxon>
        <taxon>Streptophyta</taxon>
        <taxon>Embryophyta</taxon>
        <taxon>Tracheophyta</taxon>
        <taxon>Spermatophyta</taxon>
        <taxon>Magnoliopsida</taxon>
        <taxon>eudicotyledons</taxon>
        <taxon>Gunneridae</taxon>
        <taxon>Pentapetalae</taxon>
        <taxon>rosids</taxon>
        <taxon>fabids</taxon>
        <taxon>Fabales</taxon>
        <taxon>Fabaceae</taxon>
        <taxon>Papilionoideae</taxon>
        <taxon>50 kb inversion clade</taxon>
        <taxon>NPAAA clade</taxon>
        <taxon>Hologalegina</taxon>
        <taxon>IRL clade</taxon>
        <taxon>Trifolieae</taxon>
        <taxon>Trifolium</taxon>
    </lineage>
</organism>
<evidence type="ECO:0000256" key="1">
    <source>
        <dbReference type="SAM" id="MobiDB-lite"/>
    </source>
</evidence>
<feature type="compositionally biased region" description="Acidic residues" evidence="1">
    <location>
        <begin position="425"/>
        <end position="437"/>
    </location>
</feature>
<dbReference type="OrthoDB" id="1750299at2759"/>
<dbReference type="EMBL" id="DF973691">
    <property type="protein sequence ID" value="GAU37847.1"/>
    <property type="molecule type" value="Genomic_DNA"/>
</dbReference>
<feature type="compositionally biased region" description="Basic and acidic residues" evidence="1">
    <location>
        <begin position="72"/>
        <end position="105"/>
    </location>
</feature>
<sequence length="448" mass="52536">MDGLLHDIFGNVVEEDESSKGPNEEANKFYNLINEAKQELYPGCEGFSTLSFIIRLYLLKCLHGSKAKGQPRERVVSKDELRAKEQPMKRMVDEDESRTRQESARKKSKRTVVCPSMLIDDFLKENGKDVEKEIEKLIEDEGDIVMEEQEQEENVDCEEAAETNEFRNFLGTIARNSDFCPSIYTNFKELLKEEAKKDHIGRKERIWSFVQSYYIIPDEGEKAVFYSINLAWRRYKFDIKKDHFLKYTSMKQRLKNRPEGISEDHFKKLLIYWKDSKVQAISQKNAVNKSKQKFRHRVGPRNFARIHAKVREEKDREVTQAEVFIETRQSRKGKEVDGETQVAIDKLQESIEQSTETAKQTFHLLFGKERSGRMRCHGRTVTPSSLRKKEEISLVKKQYDGKIADMSMKMGAMEVSNENYHYQDDDLQGDQEDDDPNDHEHDEYDDQH</sequence>
<feature type="compositionally biased region" description="Basic and acidic residues" evidence="1">
    <location>
        <begin position="438"/>
        <end position="448"/>
    </location>
</feature>
<dbReference type="PANTHER" id="PTHR33144:SF16">
    <property type="entry name" value="OS02G0129000 PROTEIN"/>
    <property type="match status" value="1"/>
</dbReference>
<feature type="region of interest" description="Disordered" evidence="1">
    <location>
        <begin position="414"/>
        <end position="448"/>
    </location>
</feature>
<name>A0A2Z6P5Z4_TRISU</name>
<accession>A0A2Z6P5Z4</accession>
<gene>
    <name evidence="2" type="ORF">TSUD_57070</name>
</gene>
<dbReference type="AlphaFoldDB" id="A0A2Z6P5Z4"/>
<dbReference type="InterPro" id="IPR004252">
    <property type="entry name" value="Probable_transposase_24"/>
</dbReference>
<feature type="region of interest" description="Disordered" evidence="1">
    <location>
        <begin position="72"/>
        <end position="106"/>
    </location>
</feature>
<evidence type="ECO:0000313" key="3">
    <source>
        <dbReference type="Proteomes" id="UP000242715"/>
    </source>
</evidence>
<dbReference type="PANTHER" id="PTHR33144">
    <property type="entry name" value="OS10G0409366 PROTEIN-RELATED"/>
    <property type="match status" value="1"/>
</dbReference>
<evidence type="ECO:0000313" key="2">
    <source>
        <dbReference type="EMBL" id="GAU37847.1"/>
    </source>
</evidence>